<dbReference type="EMBL" id="HACA01019785">
    <property type="protein sequence ID" value="CDW37146.1"/>
    <property type="molecule type" value="Transcribed_RNA"/>
</dbReference>
<proteinExistence type="predicted"/>
<reference evidence="1" key="1">
    <citation type="submission" date="2014-05" db="EMBL/GenBank/DDBJ databases">
        <authorList>
            <person name="Chronopoulou M."/>
        </authorList>
    </citation>
    <scope>NUCLEOTIDE SEQUENCE</scope>
    <source>
        <tissue evidence="1">Whole organism</tissue>
    </source>
</reference>
<protein>
    <submittedName>
        <fullName evidence="1">Uncharacterized protein</fullName>
    </submittedName>
</protein>
<sequence length="50" mass="5799">PNIPYEPQDREAIFSLYEEIVLQKVLHLKDFQLPVIGGREERSITRVSSS</sequence>
<evidence type="ECO:0000313" key="1">
    <source>
        <dbReference type="EMBL" id="CDW37146.1"/>
    </source>
</evidence>
<accession>A0A0K2UHH7</accession>
<dbReference type="AlphaFoldDB" id="A0A0K2UHH7"/>
<name>A0A0K2UHH7_LEPSM</name>
<organism evidence="1">
    <name type="scientific">Lepeophtheirus salmonis</name>
    <name type="common">Salmon louse</name>
    <name type="synonym">Caligus salmonis</name>
    <dbReference type="NCBI Taxonomy" id="72036"/>
    <lineage>
        <taxon>Eukaryota</taxon>
        <taxon>Metazoa</taxon>
        <taxon>Ecdysozoa</taxon>
        <taxon>Arthropoda</taxon>
        <taxon>Crustacea</taxon>
        <taxon>Multicrustacea</taxon>
        <taxon>Hexanauplia</taxon>
        <taxon>Copepoda</taxon>
        <taxon>Siphonostomatoida</taxon>
        <taxon>Caligidae</taxon>
        <taxon>Lepeophtheirus</taxon>
    </lineage>
</organism>
<feature type="non-terminal residue" evidence="1">
    <location>
        <position position="1"/>
    </location>
</feature>